<dbReference type="CDD" id="cd08898">
    <property type="entry name" value="SRPBCC_CalC_Aha1-like_5"/>
    <property type="match status" value="1"/>
</dbReference>
<reference evidence="3" key="1">
    <citation type="journal article" date="2014" name="Int. J. Syst. Evol. Microbiol.">
        <title>Complete genome sequence of Corynebacterium casei LMG S-19264T (=DSM 44701T), isolated from a smear-ripened cheese.</title>
        <authorList>
            <consortium name="US DOE Joint Genome Institute (JGI-PGF)"/>
            <person name="Walter F."/>
            <person name="Albersmeier A."/>
            <person name="Kalinowski J."/>
            <person name="Ruckert C."/>
        </authorList>
    </citation>
    <scope>NUCLEOTIDE SEQUENCE</scope>
    <source>
        <strain evidence="3">CGMCC 1.16548</strain>
    </source>
</reference>
<evidence type="ECO:0000256" key="1">
    <source>
        <dbReference type="ARBA" id="ARBA00006817"/>
    </source>
</evidence>
<dbReference type="SUPFAM" id="SSF55961">
    <property type="entry name" value="Bet v1-like"/>
    <property type="match status" value="1"/>
</dbReference>
<dbReference type="Gene3D" id="3.30.530.20">
    <property type="match status" value="1"/>
</dbReference>
<dbReference type="InterPro" id="IPR013538">
    <property type="entry name" value="ASHA1/2-like_C"/>
</dbReference>
<evidence type="ECO:0000313" key="3">
    <source>
        <dbReference type="EMBL" id="GHF06491.1"/>
    </source>
</evidence>
<sequence length="173" mass="18657">MQMSIEGSIIMTMTINPPASVDDAGFAVRRTVTIAAPPEKVWAAITEPRHLARWFGQRAELPEVAVGARGTIGFDGYGDYPLRVEELDPPHVVAYRWSNDDTTAPADLDAADEVVFARSTVFRFTLEPIPGGTSLTVVETGFDALTDPAAAMASNRSGWTSEIDELVAYAEAL</sequence>
<protein>
    <submittedName>
        <fullName evidence="3">ATPase</fullName>
    </submittedName>
</protein>
<dbReference type="Pfam" id="PF08327">
    <property type="entry name" value="AHSA1"/>
    <property type="match status" value="1"/>
</dbReference>
<accession>A0A8J3GNB3</accession>
<gene>
    <name evidence="3" type="ORF">GCM10011600_03870</name>
</gene>
<feature type="domain" description="Activator of Hsp90 ATPase homologue 1/2-like C-terminal" evidence="2">
    <location>
        <begin position="35"/>
        <end position="171"/>
    </location>
</feature>
<proteinExistence type="inferred from homology"/>
<evidence type="ECO:0000313" key="4">
    <source>
        <dbReference type="Proteomes" id="UP000617531"/>
    </source>
</evidence>
<comment type="caution">
    <text evidence="3">The sequence shown here is derived from an EMBL/GenBank/DDBJ whole genome shotgun (WGS) entry which is preliminary data.</text>
</comment>
<organism evidence="3 4">
    <name type="scientific">Pseudolysinimonas yzui</name>
    <dbReference type="NCBI Taxonomy" id="2708254"/>
    <lineage>
        <taxon>Bacteria</taxon>
        <taxon>Bacillati</taxon>
        <taxon>Actinomycetota</taxon>
        <taxon>Actinomycetes</taxon>
        <taxon>Micrococcales</taxon>
        <taxon>Microbacteriaceae</taxon>
        <taxon>Pseudolysinimonas</taxon>
    </lineage>
</organism>
<name>A0A8J3GNB3_9MICO</name>
<reference evidence="3" key="2">
    <citation type="submission" date="2020-09" db="EMBL/GenBank/DDBJ databases">
        <authorList>
            <person name="Sun Q."/>
            <person name="Zhou Y."/>
        </authorList>
    </citation>
    <scope>NUCLEOTIDE SEQUENCE</scope>
    <source>
        <strain evidence="3">CGMCC 1.16548</strain>
    </source>
</reference>
<keyword evidence="4" id="KW-1185">Reference proteome</keyword>
<comment type="similarity">
    <text evidence="1">Belongs to the AHA1 family.</text>
</comment>
<dbReference type="EMBL" id="BNAI01000001">
    <property type="protein sequence ID" value="GHF06491.1"/>
    <property type="molecule type" value="Genomic_DNA"/>
</dbReference>
<evidence type="ECO:0000259" key="2">
    <source>
        <dbReference type="Pfam" id="PF08327"/>
    </source>
</evidence>
<dbReference type="Proteomes" id="UP000617531">
    <property type="component" value="Unassembled WGS sequence"/>
</dbReference>
<dbReference type="InterPro" id="IPR023393">
    <property type="entry name" value="START-like_dom_sf"/>
</dbReference>
<dbReference type="AlphaFoldDB" id="A0A8J3GNB3"/>